<dbReference type="Pfam" id="PF07521">
    <property type="entry name" value="RMMBL"/>
    <property type="match status" value="1"/>
</dbReference>
<dbReference type="Pfam" id="PF17770">
    <property type="entry name" value="RNase_J_C"/>
    <property type="match status" value="1"/>
</dbReference>
<evidence type="ECO:0000256" key="2">
    <source>
        <dbReference type="ARBA" id="ARBA00004496"/>
    </source>
</evidence>
<feature type="region of interest" description="Disordered" evidence="12">
    <location>
        <begin position="1"/>
        <end position="159"/>
    </location>
</feature>
<dbReference type="InterPro" id="IPR036866">
    <property type="entry name" value="RibonucZ/Hydroxyglut_hydro"/>
</dbReference>
<dbReference type="HOGENOM" id="CLU_008727_3_1_9"/>
<dbReference type="InterPro" id="IPR055132">
    <property type="entry name" value="RNase_J_b_CASP"/>
</dbReference>
<dbReference type="FunFam" id="3.10.20.580:FF:000001">
    <property type="entry name" value="Ribonuclease J"/>
    <property type="match status" value="1"/>
</dbReference>
<dbReference type="AlphaFoldDB" id="G9WJW8"/>
<organism evidence="14 15">
    <name type="scientific">Oribacterium parvum ACB1</name>
    <dbReference type="NCBI Taxonomy" id="796943"/>
    <lineage>
        <taxon>Bacteria</taxon>
        <taxon>Bacillati</taxon>
        <taxon>Bacillota</taxon>
        <taxon>Clostridia</taxon>
        <taxon>Lachnospirales</taxon>
        <taxon>Lachnospiraceae</taxon>
        <taxon>Oribacterium</taxon>
    </lineage>
</organism>
<feature type="compositionally biased region" description="Basic and acidic residues" evidence="12">
    <location>
        <begin position="1"/>
        <end position="14"/>
    </location>
</feature>
<feature type="compositionally biased region" description="Basic and acidic residues" evidence="12">
    <location>
        <begin position="112"/>
        <end position="134"/>
    </location>
</feature>
<reference evidence="14" key="2">
    <citation type="submission" date="2013-03" db="EMBL/GenBank/DDBJ databases">
        <title>The Genome Sequence of Oribacterium sp. ACB1.</title>
        <authorList>
            <consortium name="The Broad Institute Genomics Platform"/>
            <consortium name="The Broad Institute Genome Sequencing Center for Infectious Disease"/>
            <person name="Earl A."/>
            <person name="Ward D."/>
            <person name="Feldgarden M."/>
            <person name="Gevers D."/>
            <person name="Sizova M."/>
            <person name="Hazen A."/>
            <person name="Epstein S."/>
            <person name="Walker B."/>
            <person name="Young S."/>
            <person name="Zeng Q."/>
            <person name="Gargeya S."/>
            <person name="Fitzgerald M."/>
            <person name="Haas B."/>
            <person name="Abouelleil A."/>
            <person name="Allen A.W."/>
            <person name="Alvarado L."/>
            <person name="Arachchi H.M."/>
            <person name="Berlin A.M."/>
            <person name="Chapman S.B."/>
            <person name="Gainer-Dewar J."/>
            <person name="Goldberg J."/>
            <person name="Griggs A."/>
            <person name="Gujja S."/>
            <person name="Hansen M."/>
            <person name="Howarth C."/>
            <person name="Imamovic A."/>
            <person name="Ireland A."/>
            <person name="Larimer J."/>
            <person name="McCowan C."/>
            <person name="Murphy C."/>
            <person name="Pearson M."/>
            <person name="Poon T.W."/>
            <person name="Priest M."/>
            <person name="Roberts A."/>
            <person name="Saif S."/>
            <person name="Shea T."/>
            <person name="Sisk P."/>
            <person name="Sykes S."/>
            <person name="Wortman J."/>
            <person name="Nusbaum C."/>
            <person name="Birren B."/>
        </authorList>
    </citation>
    <scope>NUCLEOTIDE SEQUENCE [LARGE SCALE GENOMIC DNA]</scope>
    <source>
        <strain evidence="14">ACB1</strain>
    </source>
</reference>
<dbReference type="STRING" id="796943.HMPREF9625_00008"/>
<comment type="function">
    <text evidence="11">An RNase that has 5'-3' exonuclease and possibly endonuclease activity. Involved in maturation of rRNA and in some organisms also mRNA maturation and/or decay.</text>
</comment>
<evidence type="ECO:0000313" key="15">
    <source>
        <dbReference type="Proteomes" id="UP000018461"/>
    </source>
</evidence>
<dbReference type="GO" id="GO:0005737">
    <property type="term" value="C:cytoplasm"/>
    <property type="evidence" value="ECO:0007669"/>
    <property type="project" value="UniProtKB-SubCell"/>
</dbReference>
<dbReference type="SMART" id="SM00849">
    <property type="entry name" value="Lactamase_B"/>
    <property type="match status" value="1"/>
</dbReference>
<dbReference type="InterPro" id="IPR042173">
    <property type="entry name" value="RNase_J_2"/>
</dbReference>
<feature type="compositionally biased region" description="Polar residues" evidence="12">
    <location>
        <begin position="137"/>
        <end position="148"/>
    </location>
</feature>
<dbReference type="InterPro" id="IPR030854">
    <property type="entry name" value="RNase_J_bac"/>
</dbReference>
<accession>G9WJW8</accession>
<dbReference type="Pfam" id="PF12706">
    <property type="entry name" value="Lactamase_B_2"/>
    <property type="match status" value="1"/>
</dbReference>
<comment type="caution">
    <text evidence="14">The sequence shown here is derived from an EMBL/GenBank/DDBJ whole genome shotgun (WGS) entry which is preliminary data.</text>
</comment>
<keyword evidence="11" id="KW-0698">rRNA processing</keyword>
<comment type="similarity">
    <text evidence="11">Belongs to the metallo-beta-lactamase superfamily. RNA-metabolizing metallo-beta-lactamase-like family. Bacterial RNase J subfamily.</text>
</comment>
<dbReference type="InterPro" id="IPR001279">
    <property type="entry name" value="Metallo-B-lactamas"/>
</dbReference>
<dbReference type="CDD" id="cd07714">
    <property type="entry name" value="RNaseJ_MBL-fold"/>
    <property type="match status" value="1"/>
</dbReference>
<evidence type="ECO:0000256" key="1">
    <source>
        <dbReference type="ARBA" id="ARBA00001947"/>
    </source>
</evidence>
<evidence type="ECO:0000256" key="9">
    <source>
        <dbReference type="ARBA" id="ARBA00022839"/>
    </source>
</evidence>
<dbReference type="Pfam" id="PF22505">
    <property type="entry name" value="RNase_J_b_CASP"/>
    <property type="match status" value="1"/>
</dbReference>
<dbReference type="InterPro" id="IPR041636">
    <property type="entry name" value="RNase_J_C"/>
</dbReference>
<reference evidence="14" key="1">
    <citation type="submission" date="2011-08" db="EMBL/GenBank/DDBJ databases">
        <authorList>
            <consortium name="The Broad Institute Genome Sequencing Platform"/>
            <person name="Earl A."/>
            <person name="Ward D."/>
            <person name="Feldgarden M."/>
            <person name="Gevers D."/>
            <person name="Sizova M."/>
            <person name="Hazen A."/>
            <person name="Epstein S."/>
            <person name="Young S.K."/>
            <person name="Zeng Q."/>
            <person name="Gargeya S."/>
            <person name="Fitzgerald M."/>
            <person name="Haas B."/>
            <person name="Abouelleil A."/>
            <person name="Alvarado L."/>
            <person name="Arachchi H.M."/>
            <person name="Berlin A."/>
            <person name="Brown A."/>
            <person name="Chapman S.B."/>
            <person name="Chen Z."/>
            <person name="Dunbar C."/>
            <person name="Freedman E."/>
            <person name="Gearin G."/>
            <person name="Gellesch M."/>
            <person name="Goldberg J."/>
            <person name="Griggs A."/>
            <person name="Gujja S."/>
            <person name="Heiman D."/>
            <person name="Howarth C."/>
            <person name="Larson L."/>
            <person name="Lui A."/>
            <person name="MacDonald P.J.P."/>
            <person name="Montmayeur A."/>
            <person name="Murphy C."/>
            <person name="Neiman D."/>
            <person name="Pearson M."/>
            <person name="Priest M."/>
            <person name="Roberts A."/>
            <person name="Saif S."/>
            <person name="Shea T."/>
            <person name="Shenoy N."/>
            <person name="Sisk P."/>
            <person name="Stolte C."/>
            <person name="Sykes S."/>
            <person name="Wortman J."/>
            <person name="Nusbaum C."/>
            <person name="Birren B."/>
        </authorList>
    </citation>
    <scope>NUCLEOTIDE SEQUENCE</scope>
    <source>
        <strain evidence="14">ACB1</strain>
    </source>
</reference>
<dbReference type="Gene3D" id="3.60.15.10">
    <property type="entry name" value="Ribonuclease Z/Hydroxyacylglutathione hydrolase-like"/>
    <property type="match status" value="1"/>
</dbReference>
<dbReference type="PANTHER" id="PTHR43694:SF1">
    <property type="entry name" value="RIBONUCLEASE J"/>
    <property type="match status" value="1"/>
</dbReference>
<dbReference type="PANTHER" id="PTHR43694">
    <property type="entry name" value="RIBONUCLEASE J"/>
    <property type="match status" value="1"/>
</dbReference>
<keyword evidence="3 11" id="KW-0963">Cytoplasm</keyword>
<keyword evidence="10 11" id="KW-0694">RNA-binding</keyword>
<dbReference type="GO" id="GO:0006364">
    <property type="term" value="P:rRNA processing"/>
    <property type="evidence" value="ECO:0007669"/>
    <property type="project" value="UniProtKB-UniRule"/>
</dbReference>
<keyword evidence="7 11" id="KW-0378">Hydrolase</keyword>
<dbReference type="InterPro" id="IPR001587">
    <property type="entry name" value="RNase_J_CS"/>
</dbReference>
<keyword evidence="15" id="KW-1185">Reference proteome</keyword>
<keyword evidence="5" id="KW-0479">Metal-binding</keyword>
<evidence type="ECO:0000256" key="8">
    <source>
        <dbReference type="ARBA" id="ARBA00022833"/>
    </source>
</evidence>
<dbReference type="InterPro" id="IPR011108">
    <property type="entry name" value="RMMBL"/>
</dbReference>
<dbReference type="HAMAP" id="MF_01491">
    <property type="entry name" value="RNase_J_bact"/>
    <property type="match status" value="1"/>
</dbReference>
<comment type="cofactor">
    <cofactor evidence="1">
        <name>Zn(2+)</name>
        <dbReference type="ChEBI" id="CHEBI:29105"/>
    </cofactor>
</comment>
<evidence type="ECO:0000313" key="14">
    <source>
        <dbReference type="EMBL" id="EHL14165.1"/>
    </source>
</evidence>
<evidence type="ECO:0000256" key="5">
    <source>
        <dbReference type="ARBA" id="ARBA00022723"/>
    </source>
</evidence>
<gene>
    <name evidence="11" type="primary">rnj</name>
    <name evidence="14" type="ORF">HMPREF9625_00008</name>
</gene>
<dbReference type="PROSITE" id="PS01292">
    <property type="entry name" value="UPF0036"/>
    <property type="match status" value="1"/>
</dbReference>
<evidence type="ECO:0000256" key="6">
    <source>
        <dbReference type="ARBA" id="ARBA00022759"/>
    </source>
</evidence>
<dbReference type="GO" id="GO:0004521">
    <property type="term" value="F:RNA endonuclease activity"/>
    <property type="evidence" value="ECO:0007669"/>
    <property type="project" value="UniProtKB-UniRule"/>
</dbReference>
<comment type="subunit">
    <text evidence="11">Homodimer, may be a subunit of the RNA degradosome.</text>
</comment>
<evidence type="ECO:0000256" key="11">
    <source>
        <dbReference type="HAMAP-Rule" id="MF_01491"/>
    </source>
</evidence>
<feature type="domain" description="Metallo-beta-lactamase" evidence="13">
    <location>
        <begin position="200"/>
        <end position="402"/>
    </location>
</feature>
<evidence type="ECO:0000259" key="13">
    <source>
        <dbReference type="SMART" id="SM00849"/>
    </source>
</evidence>
<keyword evidence="6 11" id="KW-0255">Endonuclease</keyword>
<dbReference type="NCBIfam" id="TIGR00649">
    <property type="entry name" value="MG423"/>
    <property type="match status" value="1"/>
</dbReference>
<evidence type="ECO:0000256" key="7">
    <source>
        <dbReference type="ARBA" id="ARBA00022801"/>
    </source>
</evidence>
<dbReference type="GO" id="GO:0004534">
    <property type="term" value="F:5'-3' RNA exonuclease activity"/>
    <property type="evidence" value="ECO:0007669"/>
    <property type="project" value="UniProtKB-UniRule"/>
</dbReference>
<feature type="binding site" evidence="11">
    <location>
        <begin position="542"/>
        <end position="546"/>
    </location>
    <ligand>
        <name>substrate</name>
    </ligand>
</feature>
<keyword evidence="8" id="KW-0862">Zinc</keyword>
<dbReference type="EMBL" id="AFZC02000003">
    <property type="protein sequence ID" value="EHL14165.1"/>
    <property type="molecule type" value="Genomic_DNA"/>
</dbReference>
<dbReference type="Gene3D" id="3.10.20.580">
    <property type="match status" value="1"/>
</dbReference>
<evidence type="ECO:0000256" key="10">
    <source>
        <dbReference type="ARBA" id="ARBA00022884"/>
    </source>
</evidence>
<dbReference type="EC" id="3.1.-.-" evidence="11"/>
<evidence type="ECO:0000256" key="4">
    <source>
        <dbReference type="ARBA" id="ARBA00022722"/>
    </source>
</evidence>
<feature type="compositionally biased region" description="Low complexity" evidence="12">
    <location>
        <begin position="74"/>
        <end position="90"/>
    </location>
</feature>
<dbReference type="Proteomes" id="UP000018461">
    <property type="component" value="Unassembled WGS sequence"/>
</dbReference>
<dbReference type="GO" id="GO:0008270">
    <property type="term" value="F:zinc ion binding"/>
    <property type="evidence" value="ECO:0007669"/>
    <property type="project" value="InterPro"/>
</dbReference>
<comment type="subcellular location">
    <subcellularLocation>
        <location evidence="2 11">Cytoplasm</location>
    </subcellularLocation>
</comment>
<dbReference type="Gene3D" id="3.40.50.10710">
    <property type="entry name" value="Metallo-hydrolase/oxidoreductase"/>
    <property type="match status" value="1"/>
</dbReference>
<dbReference type="PATRIC" id="fig|796943.3.peg.8"/>
<sequence length="737" mass="80755">MKEEQKRVSGDSPHRIVNFNRKNLTSKEALEESSLHRAGRGINKLSNRRSGAGKDVQGEAASPKTARSGKISITGRAAAGRTAAGRTGTGRSEGAKNTAGKAPAGKATSKTGEGRTVEKRSMATESRNTRDAERSSVLPTVQFTSRRGSNTEKREYSSEDFPLLAKPMEIQESKNKGKKPKHTFQGSVKVIPLGGLDQIGMNITAIETEDSMIIVDCGLAFPSFNMLGIDLVIPDITYIKSQIHKMKGFVITHGHEDHIGALPYVLQQINVPIYATKLTMALIQKKLVENGMDKLVKMKTIKFGQNVNFGDLKVEFVKTNHSIQDASALAITTPAGVLIHTGDFKVDYTPVFGDQIDLQRFAELGKNGVLAMMSDSTNAEKPGFTMSERTVGRTFDVIFAEHQNSRIIVATFASNVDRVQQIINSAVKYNRKVVVEGRSMVNVISVASELEYIHIPDGTLIDIENLKDYPDEQTVLITTGSQGESMAALSRMASGMHRKVHIGPNDVVVMSSHPIPGNELAVDHVVNELYKLHAKVIMQDTHVSGHACAEDLKLLYSLVKPKYAIPFHGEFHHRRAAALIAESVGVEKDNCLLIENGDVLEFTTDGEGSSYSIKEKVQAGGVYVDGLGIGDVGNIVLRDRQNLSQNGIIVVVLTLERYSGNLMAGPDLISRGFVYVRESEDLMEEARLAVQNIVDNCLQSRMNDWGKIKNLIKDGLSDFLWKKIKRNPVILPVIMEV</sequence>
<evidence type="ECO:0000256" key="12">
    <source>
        <dbReference type="SAM" id="MobiDB-lite"/>
    </source>
</evidence>
<name>G9WJW8_9FIRM</name>
<dbReference type="GO" id="GO:0003723">
    <property type="term" value="F:RNA binding"/>
    <property type="evidence" value="ECO:0007669"/>
    <property type="project" value="UniProtKB-UniRule"/>
</dbReference>
<dbReference type="InterPro" id="IPR004613">
    <property type="entry name" value="RNase_J"/>
</dbReference>
<dbReference type="RefSeq" id="WP_009533885.1">
    <property type="nucleotide sequence ID" value="NZ_KE148312.1"/>
</dbReference>
<evidence type="ECO:0000256" key="3">
    <source>
        <dbReference type="ARBA" id="ARBA00022490"/>
    </source>
</evidence>
<protein>
    <recommendedName>
        <fullName evidence="11">Ribonuclease J</fullName>
        <shortName evidence="11">RNase J</shortName>
        <ecNumber evidence="11">3.1.-.-</ecNumber>
    </recommendedName>
</protein>
<keyword evidence="9 11" id="KW-0269">Exonuclease</keyword>
<keyword evidence="4 11" id="KW-0540">Nuclease</keyword>
<proteinExistence type="inferred from homology"/>
<dbReference type="SUPFAM" id="SSF56281">
    <property type="entry name" value="Metallo-hydrolase/oxidoreductase"/>
    <property type="match status" value="1"/>
</dbReference>